<feature type="domain" description="Oxidoreductase molybdopterin-binding" evidence="1">
    <location>
        <begin position="30"/>
        <end position="167"/>
    </location>
</feature>
<organism evidence="2 3">
    <name type="scientific">Nocardia rhizosphaerihabitans</name>
    <dbReference type="NCBI Taxonomy" id="1691570"/>
    <lineage>
        <taxon>Bacteria</taxon>
        <taxon>Bacillati</taxon>
        <taxon>Actinomycetota</taxon>
        <taxon>Actinomycetes</taxon>
        <taxon>Mycobacteriales</taxon>
        <taxon>Nocardiaceae</taxon>
        <taxon>Nocardia</taxon>
    </lineage>
</organism>
<reference evidence="3" key="1">
    <citation type="journal article" date="2019" name="Int. J. Syst. Evol. Microbiol.">
        <title>The Global Catalogue of Microorganisms (GCM) 10K type strain sequencing project: providing services to taxonomists for standard genome sequencing and annotation.</title>
        <authorList>
            <consortium name="The Broad Institute Genomics Platform"/>
            <consortium name="The Broad Institute Genome Sequencing Center for Infectious Disease"/>
            <person name="Wu L."/>
            <person name="Ma J."/>
        </authorList>
    </citation>
    <scope>NUCLEOTIDE SEQUENCE [LARGE SCALE GENOMIC DNA]</scope>
    <source>
        <strain evidence="3">CGMCC 4.7329</strain>
    </source>
</reference>
<dbReference type="InterPro" id="IPR000572">
    <property type="entry name" value="OxRdtase_Mopterin-bd_dom"/>
</dbReference>
<dbReference type="Proteomes" id="UP000658127">
    <property type="component" value="Unassembled WGS sequence"/>
</dbReference>
<keyword evidence="3" id="KW-1185">Reference proteome</keyword>
<dbReference type="InterPro" id="IPR036374">
    <property type="entry name" value="OxRdtase_Mopterin-bd_sf"/>
</dbReference>
<evidence type="ECO:0000313" key="3">
    <source>
        <dbReference type="Proteomes" id="UP000658127"/>
    </source>
</evidence>
<protein>
    <submittedName>
        <fullName evidence="2">Sulfite oxidase-like oxidoreductase</fullName>
    </submittedName>
</protein>
<proteinExistence type="predicted"/>
<comment type="caution">
    <text evidence="2">The sequence shown here is derived from an EMBL/GenBank/DDBJ whole genome shotgun (WGS) entry which is preliminary data.</text>
</comment>
<evidence type="ECO:0000259" key="1">
    <source>
        <dbReference type="Pfam" id="PF00174"/>
    </source>
</evidence>
<evidence type="ECO:0000313" key="2">
    <source>
        <dbReference type="EMBL" id="GGN75624.1"/>
    </source>
</evidence>
<dbReference type="PANTHER" id="PTHR43032">
    <property type="entry name" value="PROTEIN-METHIONINE-SULFOXIDE REDUCTASE"/>
    <property type="match status" value="1"/>
</dbReference>
<accession>A0ABQ2K8R7</accession>
<dbReference type="RefSeq" id="WP_189026345.1">
    <property type="nucleotide sequence ID" value="NZ_BMNE01000002.1"/>
</dbReference>
<dbReference type="Pfam" id="PF00174">
    <property type="entry name" value="Oxidored_molyb"/>
    <property type="match status" value="1"/>
</dbReference>
<dbReference type="Gene3D" id="3.90.420.10">
    <property type="entry name" value="Oxidoreductase, molybdopterin-binding domain"/>
    <property type="match status" value="1"/>
</dbReference>
<gene>
    <name evidence="2" type="ORF">GCM10011610_20130</name>
</gene>
<name>A0ABQ2K8R7_9NOCA</name>
<dbReference type="SUPFAM" id="SSF56524">
    <property type="entry name" value="Oxidoreductase molybdopterin-binding domain"/>
    <property type="match status" value="1"/>
</dbReference>
<dbReference type="EMBL" id="BMNE01000002">
    <property type="protein sequence ID" value="GGN75624.1"/>
    <property type="molecule type" value="Genomic_DNA"/>
</dbReference>
<sequence length="223" mass="24957">MPLPPGQRAVEGFPRFGTHLHHPPPPVPEHPVIEIDGAVTAPVTLSETDLAQLPRQRMEADFHCVAGWSATGLVWEGTPFTTFYRLRVEPALRPGATISHVVFEGLDGYQSVVLLEDALADDVLIADRLDGQPLNSDHGAPVRLVSPRQYGFVNTKHLCRIEFHTSPPADPDKWSPLAAHRRARVWEEERHRYLPARVVRPIYHRLIGPIRALSARGSEKRAR</sequence>